<proteinExistence type="predicted"/>
<evidence type="ECO:0000313" key="3">
    <source>
        <dbReference type="Proteomes" id="UP000799779"/>
    </source>
</evidence>
<evidence type="ECO:0000256" key="1">
    <source>
        <dbReference type="SAM" id="Phobius"/>
    </source>
</evidence>
<keyword evidence="1" id="KW-1133">Transmembrane helix</keyword>
<dbReference type="OrthoDB" id="5342924at2759"/>
<feature type="transmembrane region" description="Helical" evidence="1">
    <location>
        <begin position="59"/>
        <end position="83"/>
    </location>
</feature>
<organism evidence="2 3">
    <name type="scientific">Amniculicola lignicola CBS 123094</name>
    <dbReference type="NCBI Taxonomy" id="1392246"/>
    <lineage>
        <taxon>Eukaryota</taxon>
        <taxon>Fungi</taxon>
        <taxon>Dikarya</taxon>
        <taxon>Ascomycota</taxon>
        <taxon>Pezizomycotina</taxon>
        <taxon>Dothideomycetes</taxon>
        <taxon>Pleosporomycetidae</taxon>
        <taxon>Pleosporales</taxon>
        <taxon>Amniculicolaceae</taxon>
        <taxon>Amniculicola</taxon>
    </lineage>
</organism>
<reference evidence="2" key="1">
    <citation type="journal article" date="2020" name="Stud. Mycol.">
        <title>101 Dothideomycetes genomes: a test case for predicting lifestyles and emergence of pathogens.</title>
        <authorList>
            <person name="Haridas S."/>
            <person name="Albert R."/>
            <person name="Binder M."/>
            <person name="Bloem J."/>
            <person name="Labutti K."/>
            <person name="Salamov A."/>
            <person name="Andreopoulos B."/>
            <person name="Baker S."/>
            <person name="Barry K."/>
            <person name="Bills G."/>
            <person name="Bluhm B."/>
            <person name="Cannon C."/>
            <person name="Castanera R."/>
            <person name="Culley D."/>
            <person name="Daum C."/>
            <person name="Ezra D."/>
            <person name="Gonzalez J."/>
            <person name="Henrissat B."/>
            <person name="Kuo A."/>
            <person name="Liang C."/>
            <person name="Lipzen A."/>
            <person name="Lutzoni F."/>
            <person name="Magnuson J."/>
            <person name="Mondo S."/>
            <person name="Nolan M."/>
            <person name="Ohm R."/>
            <person name="Pangilinan J."/>
            <person name="Park H.-J."/>
            <person name="Ramirez L."/>
            <person name="Alfaro M."/>
            <person name="Sun H."/>
            <person name="Tritt A."/>
            <person name="Yoshinaga Y."/>
            <person name="Zwiers L.-H."/>
            <person name="Turgeon B."/>
            <person name="Goodwin S."/>
            <person name="Spatafora J."/>
            <person name="Crous P."/>
            <person name="Grigoriev I."/>
        </authorList>
    </citation>
    <scope>NUCLEOTIDE SEQUENCE</scope>
    <source>
        <strain evidence="2">CBS 123094</strain>
    </source>
</reference>
<name>A0A6A5VZY1_9PLEO</name>
<dbReference type="Proteomes" id="UP000799779">
    <property type="component" value="Unassembled WGS sequence"/>
</dbReference>
<gene>
    <name evidence="2" type="ORF">P154DRAFT_589321</name>
</gene>
<keyword evidence="3" id="KW-1185">Reference proteome</keyword>
<keyword evidence="1" id="KW-0472">Membrane</keyword>
<keyword evidence="1" id="KW-0812">Transmembrane</keyword>
<dbReference type="EMBL" id="ML977704">
    <property type="protein sequence ID" value="KAF1993441.1"/>
    <property type="molecule type" value="Genomic_DNA"/>
</dbReference>
<sequence length="650" mass="72312">MAVLAHTVRWQLTTQGTSFGLIGIPFTFQNLSLLWSQDLWSHRFQGSSQNFHTFMAKSFLITLLVICCILAAVVGPASALLFLPSESWMPVGKTEFYLAGSESQLFPQKLTEADIGPSNCTEETPPPMHFTCLHGGHPMLKTVLTPEGVQAKREWTAYMKDAKRPRMSRAFYPLLAKVGNAHEQWAYTLHGASLTLAGEMVFRHDTAWEYASAMMRRLKGGIILKRMLDARLPITRTVCGPLQRISNSTKTLPFPVLQEKIYWRTTNATTRDELRDGTLRDLPVDVIQRRSPYKIRTAWLAPPQDFGGSTTAALAFIMQNSTMTIGMGCSVDARWARGETSTNDLVSLNVWDAFIGHQPEPDGPQFMQPKYTEFLEPDVAKYLSGPITADQDFLNAISPHMDKSLGNGTLSPTTFDDILMNTQASSMIQMTKPGAVARAGQMTLEAAVTTYFLDVLSRVGWHLQFTDFDSSDINPILQYPYYEGNNGTDKILRGEPVFTRPTNMSTVALRQEWFSYSTGWRLNESNLWISVTILGVHLLIALTHTVITLITGVSSESWDSITEVLALAYNSVPRGEELKNCGAGIRSKKTLEQQVRIVAVKDGNGNEGYKENKEKVQLVFCEEASGRDKFGENADVDEGAESVVVGREYG</sequence>
<dbReference type="AlphaFoldDB" id="A0A6A5VZY1"/>
<accession>A0A6A5VZY1</accession>
<evidence type="ECO:0000313" key="2">
    <source>
        <dbReference type="EMBL" id="KAF1993441.1"/>
    </source>
</evidence>
<protein>
    <submittedName>
        <fullName evidence="2">Uncharacterized protein</fullName>
    </submittedName>
</protein>